<evidence type="ECO:0000256" key="4">
    <source>
        <dbReference type="ARBA" id="ARBA00022801"/>
    </source>
</evidence>
<keyword evidence="4 6" id="KW-0378">Hydrolase</keyword>
<dbReference type="InterPro" id="IPR006101">
    <property type="entry name" value="Glyco_hydro_2"/>
</dbReference>
<evidence type="ECO:0000259" key="9">
    <source>
        <dbReference type="Pfam" id="PF02837"/>
    </source>
</evidence>
<evidence type="ECO:0000313" key="10">
    <source>
        <dbReference type="EMBL" id="OXN01704.1"/>
    </source>
</evidence>
<dbReference type="PROSITE" id="PS00719">
    <property type="entry name" value="GLYCOSYL_HYDROL_F2_1"/>
    <property type="match status" value="1"/>
</dbReference>
<dbReference type="OrthoDB" id="9762066at2"/>
<dbReference type="SUPFAM" id="SSF51445">
    <property type="entry name" value="(Trans)glycosidases"/>
    <property type="match status" value="1"/>
</dbReference>
<dbReference type="Pfam" id="PF02836">
    <property type="entry name" value="Glyco_hydro_2_C"/>
    <property type="match status" value="1"/>
</dbReference>
<dbReference type="Pfam" id="PF02837">
    <property type="entry name" value="Glyco_hydro_2_N"/>
    <property type="match status" value="1"/>
</dbReference>
<dbReference type="AlphaFoldDB" id="A0A229W1G6"/>
<dbReference type="InterPro" id="IPR006103">
    <property type="entry name" value="Glyco_hydro_2_cat"/>
</dbReference>
<dbReference type="EC" id="3.2.1.31" evidence="2"/>
<dbReference type="Pfam" id="PF00703">
    <property type="entry name" value="Glyco_hydro_2"/>
    <property type="match status" value="1"/>
</dbReference>
<dbReference type="PANTHER" id="PTHR10066:SF67">
    <property type="entry name" value="BETA-GLUCURONIDASE"/>
    <property type="match status" value="1"/>
</dbReference>
<sequence>MLYPQTNDARMVFSLDGVWNFRTAGENDYPAEWTAEALPEPIPMAVPGSYNDQNDMTDLYDVYGWVVYQRTFSLPERVIDGQRVVLRFDAATHAADVYLNGECIGSHKGGFLPFEFDVTDRIKPGDNLLAVAIDNRINQSTLPIGNEGNVAFFGSDNAGIPSVEAGKRWAKPQNRPNFDFFNFAGLNRHVEIYTTPRTYIADVAVTTKAVTEGLHDGETGPAVIGYEVTLGGASADESGDRVSVTIRDEQGATVATATGTKGEIDLPAAHLWNPGAAYLYTAHVALAGQAKGSDDEYDQTFGVRTVEVKDQKFLINGRPFYFKGFGKHEDSYFHGRGTDQLLNVKDVSLIHWLNANSFRTSHYPYAENMYDLCDREGIVIIDETPAVGMSWPQYTNKPLFEHHQQVIRDMIARDKNHPSVVMWSLANEPWYDQGGEKSENALRYFTPLYELAHAEDPQNRPVTIVCCQNDYTKDLVTRTMDVVCLNRYYGWYNLSGDLDAACYALNYELDWWEKIGKPVMFTEYGADTMEGVHGTHGKMWSEEYQRDYFARIDAEIDKRPWFIGEQLWNFADFVTIQGTMRVEGNRKGILTRDRQPKMAAHFLRDRWAAIPDFGYKG</sequence>
<dbReference type="SUPFAM" id="SSF49303">
    <property type="entry name" value="beta-Galactosidase/glucuronidase domain"/>
    <property type="match status" value="1"/>
</dbReference>
<evidence type="ECO:0000256" key="5">
    <source>
        <dbReference type="ARBA" id="ARBA00023295"/>
    </source>
</evidence>
<dbReference type="InterPro" id="IPR008979">
    <property type="entry name" value="Galactose-bd-like_sf"/>
</dbReference>
<evidence type="ECO:0000313" key="11">
    <source>
        <dbReference type="Proteomes" id="UP000215433"/>
    </source>
</evidence>
<dbReference type="PANTHER" id="PTHR10066">
    <property type="entry name" value="BETA-GLUCURONIDASE"/>
    <property type="match status" value="1"/>
</dbReference>
<evidence type="ECO:0000256" key="1">
    <source>
        <dbReference type="ARBA" id="ARBA00007401"/>
    </source>
</evidence>
<dbReference type="InterPro" id="IPR013783">
    <property type="entry name" value="Ig-like_fold"/>
</dbReference>
<comment type="similarity">
    <text evidence="1 6">Belongs to the glycosyl hydrolase 2 family.</text>
</comment>
<evidence type="ECO:0000256" key="3">
    <source>
        <dbReference type="ARBA" id="ARBA00016205"/>
    </source>
</evidence>
<dbReference type="SUPFAM" id="SSF49785">
    <property type="entry name" value="Galactose-binding domain-like"/>
    <property type="match status" value="1"/>
</dbReference>
<keyword evidence="11" id="KW-1185">Reference proteome</keyword>
<organism evidence="10 11">
    <name type="scientific">Bifidobacterium vansinderenii</name>
    <dbReference type="NCBI Taxonomy" id="1984871"/>
    <lineage>
        <taxon>Bacteria</taxon>
        <taxon>Bacillati</taxon>
        <taxon>Actinomycetota</taxon>
        <taxon>Actinomycetes</taxon>
        <taxon>Bifidobacteriales</taxon>
        <taxon>Bifidobacteriaceae</taxon>
        <taxon>Bifidobacterium</taxon>
    </lineage>
</organism>
<dbReference type="PROSITE" id="PS00608">
    <property type="entry name" value="GLYCOSYL_HYDROL_F2_2"/>
    <property type="match status" value="1"/>
</dbReference>
<evidence type="ECO:0000259" key="8">
    <source>
        <dbReference type="Pfam" id="PF02836"/>
    </source>
</evidence>
<dbReference type="InterPro" id="IPR017853">
    <property type="entry name" value="GH"/>
</dbReference>
<dbReference type="GO" id="GO:0019391">
    <property type="term" value="P:glucuronoside catabolic process"/>
    <property type="evidence" value="ECO:0007669"/>
    <property type="project" value="TreeGrafter"/>
</dbReference>
<dbReference type="PRINTS" id="PR00132">
    <property type="entry name" value="GLHYDRLASE2"/>
</dbReference>
<dbReference type="GO" id="GO:0005975">
    <property type="term" value="P:carbohydrate metabolic process"/>
    <property type="evidence" value="ECO:0007669"/>
    <property type="project" value="InterPro"/>
</dbReference>
<comment type="caution">
    <text evidence="10">The sequence shown here is derived from an EMBL/GenBank/DDBJ whole genome shotgun (WGS) entry which is preliminary data.</text>
</comment>
<reference evidence="10 11" key="1">
    <citation type="submission" date="2017-05" db="EMBL/GenBank/DDBJ databases">
        <title>Bifidobacterium vansinderenii sp. nov.</title>
        <authorList>
            <person name="Lugli G.A."/>
            <person name="Duranti S."/>
            <person name="Mangifesta M."/>
        </authorList>
    </citation>
    <scope>NUCLEOTIDE SEQUENCE [LARGE SCALE GENOMIC DNA]</scope>
    <source>
        <strain evidence="10 11">Tam10B</strain>
    </source>
</reference>
<keyword evidence="5 6" id="KW-0326">Glycosidase</keyword>
<protein>
    <recommendedName>
        <fullName evidence="3">Beta-glucuronidase</fullName>
        <ecNumber evidence="2">3.2.1.31</ecNumber>
    </recommendedName>
</protein>
<feature type="domain" description="Glycoside hydrolase family 2 immunoglobulin-like beta-sandwich" evidence="7">
    <location>
        <begin position="198"/>
        <end position="304"/>
    </location>
</feature>
<feature type="domain" description="Glycosyl hydrolases family 2 sugar binding" evidence="9">
    <location>
        <begin position="14"/>
        <end position="196"/>
    </location>
</feature>
<name>A0A229W1G6_9BIFI</name>
<dbReference type="Gene3D" id="2.60.40.10">
    <property type="entry name" value="Immunoglobulins"/>
    <property type="match status" value="1"/>
</dbReference>
<dbReference type="Gene3D" id="2.60.120.260">
    <property type="entry name" value="Galactose-binding domain-like"/>
    <property type="match status" value="1"/>
</dbReference>
<dbReference type="Gene3D" id="3.20.20.80">
    <property type="entry name" value="Glycosidases"/>
    <property type="match status" value="1"/>
</dbReference>
<dbReference type="InterPro" id="IPR006102">
    <property type="entry name" value="Ig-like_GH2"/>
</dbReference>
<dbReference type="FunFam" id="3.20.20.80:FF:000080">
    <property type="entry name" value="Beta-glucuronidase UidA"/>
    <property type="match status" value="1"/>
</dbReference>
<dbReference type="GO" id="GO:0004566">
    <property type="term" value="F:beta-glucuronidase activity"/>
    <property type="evidence" value="ECO:0007669"/>
    <property type="project" value="UniProtKB-EC"/>
</dbReference>
<evidence type="ECO:0000259" key="7">
    <source>
        <dbReference type="Pfam" id="PF00703"/>
    </source>
</evidence>
<dbReference type="RefSeq" id="WP_093959363.1">
    <property type="nucleotide sequence ID" value="NZ_NEWD01000002.1"/>
</dbReference>
<dbReference type="Proteomes" id="UP000215433">
    <property type="component" value="Unassembled WGS sequence"/>
</dbReference>
<feature type="domain" description="Glycoside hydrolase family 2 catalytic" evidence="8">
    <location>
        <begin position="306"/>
        <end position="610"/>
    </location>
</feature>
<dbReference type="EMBL" id="NEWD01000002">
    <property type="protein sequence ID" value="OXN01704.1"/>
    <property type="molecule type" value="Genomic_DNA"/>
</dbReference>
<gene>
    <name evidence="10" type="ORF">Tam10B_0147</name>
</gene>
<dbReference type="GO" id="GO:0030246">
    <property type="term" value="F:carbohydrate binding"/>
    <property type="evidence" value="ECO:0007669"/>
    <property type="project" value="TreeGrafter"/>
</dbReference>
<dbReference type="InterPro" id="IPR023230">
    <property type="entry name" value="Glyco_hydro_2_CS"/>
</dbReference>
<evidence type="ECO:0000256" key="6">
    <source>
        <dbReference type="RuleBase" id="RU361154"/>
    </source>
</evidence>
<proteinExistence type="inferred from homology"/>
<dbReference type="NCBIfam" id="NF007538">
    <property type="entry name" value="PRK10150.1"/>
    <property type="match status" value="1"/>
</dbReference>
<dbReference type="InterPro" id="IPR036156">
    <property type="entry name" value="Beta-gal/glucu_dom_sf"/>
</dbReference>
<dbReference type="InterPro" id="IPR023232">
    <property type="entry name" value="Glyco_hydro_2_AS"/>
</dbReference>
<evidence type="ECO:0000256" key="2">
    <source>
        <dbReference type="ARBA" id="ARBA00012761"/>
    </source>
</evidence>
<accession>A0A229W1G6</accession>
<dbReference type="InterPro" id="IPR006104">
    <property type="entry name" value="Glyco_hydro_2_N"/>
</dbReference>